<dbReference type="InterPro" id="IPR051575">
    <property type="entry name" value="Myb-like_DNA-bd"/>
</dbReference>
<dbReference type="PANTHER" id="PTHR46621:SF1">
    <property type="entry name" value="SNRNA-ACTIVATING PROTEIN COMPLEX SUBUNIT 4"/>
    <property type="match status" value="1"/>
</dbReference>
<dbReference type="Pfam" id="PF13921">
    <property type="entry name" value="Myb_DNA-bind_6"/>
    <property type="match status" value="1"/>
</dbReference>
<dbReference type="PROSITE" id="PS50090">
    <property type="entry name" value="MYB_LIKE"/>
    <property type="match status" value="2"/>
</dbReference>
<sequence length="319" mass="36522">MTVTILKVKFVSEETLFEYGSLPIEFDICCSSPKSSSSSSNSKSKTNSKRKQQVKWSEEDDRILRMYAEKEYSWKEIATNFLNDKFTPQQLHQRWKRVLNDSINREPWSEEEDKAIIEYVKKYGCTWSKLRTLLGTQRTDTMVRQRWLKITNGQGLVGVASKHNQPTSLASLSNSSTNSESSPNTISQPPNNIQSIVNSFNEENDVFDFIKKHQLITPPQQVQQPVIEKQPIKKPVQPISLDSLTCDEELFDQRSAPTEPKSTCPPSIKDIDPAITIDSTVSSSLGTLLDNNYDLMDFHSSLQTNLEREWLNQIFSQDF</sequence>
<feature type="domain" description="Myb-like" evidence="6">
    <location>
        <begin position="48"/>
        <end position="99"/>
    </location>
</feature>
<feature type="domain" description="Myb-like" evidence="6">
    <location>
        <begin position="100"/>
        <end position="151"/>
    </location>
</feature>
<dbReference type="InterPro" id="IPR001005">
    <property type="entry name" value="SANT/Myb"/>
</dbReference>
<dbReference type="GO" id="GO:0000978">
    <property type="term" value="F:RNA polymerase II cis-regulatory region sequence-specific DNA binding"/>
    <property type="evidence" value="ECO:0007669"/>
    <property type="project" value="TreeGrafter"/>
</dbReference>
<evidence type="ECO:0000313" key="8">
    <source>
        <dbReference type="EMBL" id="EFC42487.1"/>
    </source>
</evidence>
<dbReference type="KEGG" id="ngr:NAEGRDRAFT_80413"/>
<evidence type="ECO:0000256" key="2">
    <source>
        <dbReference type="ARBA" id="ARBA00023125"/>
    </source>
</evidence>
<dbReference type="EMBL" id="GG738879">
    <property type="protein sequence ID" value="EFC42487.1"/>
    <property type="molecule type" value="Genomic_DNA"/>
</dbReference>
<keyword evidence="9" id="KW-1185">Reference proteome</keyword>
<gene>
    <name evidence="8" type="ORF">NAEGRDRAFT_80413</name>
</gene>
<dbReference type="VEuPathDB" id="AmoebaDB:NAEGRDRAFT_80413"/>
<dbReference type="InterPro" id="IPR009057">
    <property type="entry name" value="Homeodomain-like_sf"/>
</dbReference>
<dbReference type="CDD" id="cd00167">
    <property type="entry name" value="SANT"/>
    <property type="match status" value="2"/>
</dbReference>
<evidence type="ECO:0000259" key="6">
    <source>
        <dbReference type="PROSITE" id="PS50090"/>
    </source>
</evidence>
<accession>D2VL64</accession>
<evidence type="ECO:0000313" key="9">
    <source>
        <dbReference type="Proteomes" id="UP000006671"/>
    </source>
</evidence>
<organism evidence="9">
    <name type="scientific">Naegleria gruberi</name>
    <name type="common">Amoeba</name>
    <dbReference type="NCBI Taxonomy" id="5762"/>
    <lineage>
        <taxon>Eukaryota</taxon>
        <taxon>Discoba</taxon>
        <taxon>Heterolobosea</taxon>
        <taxon>Tetramitia</taxon>
        <taxon>Eutetramitia</taxon>
        <taxon>Vahlkampfiidae</taxon>
        <taxon>Naegleria</taxon>
    </lineage>
</organism>
<dbReference type="PROSITE" id="PS51294">
    <property type="entry name" value="HTH_MYB"/>
    <property type="match status" value="1"/>
</dbReference>
<evidence type="ECO:0000256" key="4">
    <source>
        <dbReference type="ARBA" id="ARBA00023242"/>
    </source>
</evidence>
<keyword evidence="3" id="KW-0804">Transcription</keyword>
<feature type="domain" description="HTH myb-type" evidence="7">
    <location>
        <begin position="100"/>
        <end position="155"/>
    </location>
</feature>
<dbReference type="InterPro" id="IPR017930">
    <property type="entry name" value="Myb_dom"/>
</dbReference>
<dbReference type="SUPFAM" id="SSF46689">
    <property type="entry name" value="Homeodomain-like"/>
    <property type="match status" value="2"/>
</dbReference>
<dbReference type="GO" id="GO:0019185">
    <property type="term" value="C:snRNA-activating protein complex"/>
    <property type="evidence" value="ECO:0007669"/>
    <property type="project" value="TreeGrafter"/>
</dbReference>
<evidence type="ECO:0000259" key="7">
    <source>
        <dbReference type="PROSITE" id="PS51294"/>
    </source>
</evidence>
<reference evidence="8 9" key="1">
    <citation type="journal article" date="2010" name="Cell">
        <title>The genome of Naegleria gruberi illuminates early eukaryotic versatility.</title>
        <authorList>
            <person name="Fritz-Laylin L.K."/>
            <person name="Prochnik S.E."/>
            <person name="Ginger M.L."/>
            <person name="Dacks J.B."/>
            <person name="Carpenter M.L."/>
            <person name="Field M.C."/>
            <person name="Kuo A."/>
            <person name="Paredez A."/>
            <person name="Chapman J."/>
            <person name="Pham J."/>
            <person name="Shu S."/>
            <person name="Neupane R."/>
            <person name="Cipriano M."/>
            <person name="Mancuso J."/>
            <person name="Tu H."/>
            <person name="Salamov A."/>
            <person name="Lindquist E."/>
            <person name="Shapiro H."/>
            <person name="Lucas S."/>
            <person name="Grigoriev I.V."/>
            <person name="Cande W.Z."/>
            <person name="Fulton C."/>
            <person name="Rokhsar D.S."/>
            <person name="Dawson S.C."/>
        </authorList>
    </citation>
    <scope>NUCLEOTIDE SEQUENCE [LARGE SCALE GENOMIC DNA]</scope>
    <source>
        <strain evidence="8 9">NEG-M</strain>
    </source>
</reference>
<dbReference type="Gene3D" id="1.10.10.60">
    <property type="entry name" value="Homeodomain-like"/>
    <property type="match status" value="2"/>
</dbReference>
<dbReference type="AlphaFoldDB" id="D2VL64"/>
<keyword evidence="4" id="KW-0539">Nucleus</keyword>
<dbReference type="OrthoDB" id="2143914at2759"/>
<dbReference type="GeneID" id="8851981"/>
<dbReference type="OMA" id="YNGNWRQ"/>
<dbReference type="RefSeq" id="XP_002675231.1">
    <property type="nucleotide sequence ID" value="XM_002675185.1"/>
</dbReference>
<name>D2VL64_NAEGR</name>
<dbReference type="STRING" id="5762.D2VL64"/>
<evidence type="ECO:0000256" key="3">
    <source>
        <dbReference type="ARBA" id="ARBA00023163"/>
    </source>
</evidence>
<keyword evidence="2" id="KW-0238">DNA-binding</keyword>
<dbReference type="GO" id="GO:0001006">
    <property type="term" value="F:RNA polymerase III type 3 promoter sequence-specific DNA binding"/>
    <property type="evidence" value="ECO:0007669"/>
    <property type="project" value="TreeGrafter"/>
</dbReference>
<evidence type="ECO:0000256" key="1">
    <source>
        <dbReference type="ARBA" id="ARBA00023015"/>
    </source>
</evidence>
<dbReference type="eggNOG" id="KOG0048">
    <property type="taxonomic scope" value="Eukaryota"/>
</dbReference>
<protein>
    <recommendedName>
        <fullName evidence="10">Myb-like DNA-binding domain containing protein</fullName>
    </recommendedName>
</protein>
<dbReference type="InParanoid" id="D2VL64"/>
<feature type="region of interest" description="Disordered" evidence="5">
    <location>
        <begin position="167"/>
        <end position="192"/>
    </location>
</feature>
<feature type="compositionally biased region" description="Low complexity" evidence="5">
    <location>
        <begin position="167"/>
        <end position="187"/>
    </location>
</feature>
<keyword evidence="1" id="KW-0805">Transcription regulation</keyword>
<dbReference type="GO" id="GO:0042796">
    <property type="term" value="P:snRNA transcription by RNA polymerase III"/>
    <property type="evidence" value="ECO:0007669"/>
    <property type="project" value="TreeGrafter"/>
</dbReference>
<dbReference type="PANTHER" id="PTHR46621">
    <property type="entry name" value="SNRNA-ACTIVATING PROTEIN COMPLEX SUBUNIT 4"/>
    <property type="match status" value="1"/>
</dbReference>
<dbReference type="SMART" id="SM00717">
    <property type="entry name" value="SANT"/>
    <property type="match status" value="2"/>
</dbReference>
<dbReference type="Proteomes" id="UP000006671">
    <property type="component" value="Unassembled WGS sequence"/>
</dbReference>
<evidence type="ECO:0000256" key="5">
    <source>
        <dbReference type="SAM" id="MobiDB-lite"/>
    </source>
</evidence>
<evidence type="ECO:0008006" key="10">
    <source>
        <dbReference type="Google" id="ProtNLM"/>
    </source>
</evidence>
<proteinExistence type="predicted"/>
<dbReference type="GO" id="GO:0042795">
    <property type="term" value="P:snRNA transcription by RNA polymerase II"/>
    <property type="evidence" value="ECO:0007669"/>
    <property type="project" value="TreeGrafter"/>
</dbReference>